<evidence type="ECO:0000313" key="4">
    <source>
        <dbReference type="Proteomes" id="UP000192906"/>
    </source>
</evidence>
<evidence type="ECO:0000313" key="3">
    <source>
        <dbReference type="EMBL" id="SMF04403.1"/>
    </source>
</evidence>
<dbReference type="Proteomes" id="UP000192906">
    <property type="component" value="Unassembled WGS sequence"/>
</dbReference>
<dbReference type="EMBL" id="FWZU01000002">
    <property type="protein sequence ID" value="SMF04403.1"/>
    <property type="molecule type" value="Genomic_DNA"/>
</dbReference>
<reference evidence="4" key="1">
    <citation type="submission" date="2017-04" db="EMBL/GenBank/DDBJ databases">
        <authorList>
            <person name="Varghese N."/>
            <person name="Submissions S."/>
        </authorList>
    </citation>
    <scope>NUCLEOTIDE SEQUENCE [LARGE SCALE GENOMIC DNA]</scope>
    <source>
        <strain evidence="4">K3S</strain>
    </source>
</reference>
<dbReference type="PANTHER" id="PTHR43540:SF1">
    <property type="entry name" value="ISOCHORISMATASE HYDROLASE"/>
    <property type="match status" value="1"/>
</dbReference>
<dbReference type="STRING" id="1519643.SAMN06295933_1352"/>
<organism evidence="3 4">
    <name type="scientific">Desulfovibrio gilichinskyi</name>
    <dbReference type="NCBI Taxonomy" id="1519643"/>
    <lineage>
        <taxon>Bacteria</taxon>
        <taxon>Pseudomonadati</taxon>
        <taxon>Thermodesulfobacteriota</taxon>
        <taxon>Desulfovibrionia</taxon>
        <taxon>Desulfovibrionales</taxon>
        <taxon>Desulfovibrionaceae</taxon>
        <taxon>Desulfovibrio</taxon>
    </lineage>
</organism>
<dbReference type="OrthoDB" id="9791276at2"/>
<dbReference type="InterPro" id="IPR036380">
    <property type="entry name" value="Isochorismatase-like_sf"/>
</dbReference>
<dbReference type="Pfam" id="PF00857">
    <property type="entry name" value="Isochorismatase"/>
    <property type="match status" value="1"/>
</dbReference>
<sequence>MSKKALILIDIQNDYFPGGKMELKKSKVAGKNAAKVLNFFREKKLPIIHVQHESIREGSTFFISGTYGMEFHSLVKPDEGEHVIVKHFPNSFRETKLGEVLSSLAVTDLTIVGMMSNLCVDATTRAAFDLGYSCTVVHDGCAAAVLEFDGVKVSSNKVHASFMAALGSVYAKMVSTEELIAEG</sequence>
<dbReference type="InterPro" id="IPR050272">
    <property type="entry name" value="Isochorismatase-like_hydrls"/>
</dbReference>
<dbReference type="RefSeq" id="WP_085100202.1">
    <property type="nucleotide sequence ID" value="NZ_FWZU01000002.1"/>
</dbReference>
<dbReference type="PANTHER" id="PTHR43540">
    <property type="entry name" value="PEROXYUREIDOACRYLATE/UREIDOACRYLATE AMIDOHYDROLASE-RELATED"/>
    <property type="match status" value="1"/>
</dbReference>
<dbReference type="InterPro" id="IPR000868">
    <property type="entry name" value="Isochorismatase-like_dom"/>
</dbReference>
<dbReference type="GO" id="GO:0016787">
    <property type="term" value="F:hydrolase activity"/>
    <property type="evidence" value="ECO:0007669"/>
    <property type="project" value="UniProtKB-KW"/>
</dbReference>
<name>A0A1X7CWM2_9BACT</name>
<dbReference type="SUPFAM" id="SSF52499">
    <property type="entry name" value="Isochorismatase-like hydrolases"/>
    <property type="match status" value="1"/>
</dbReference>
<dbReference type="CDD" id="cd01014">
    <property type="entry name" value="nicotinamidase_related"/>
    <property type="match status" value="1"/>
</dbReference>
<dbReference type="Gene3D" id="3.40.50.850">
    <property type="entry name" value="Isochorismatase-like"/>
    <property type="match status" value="1"/>
</dbReference>
<feature type="domain" description="Isochorismatase-like" evidence="2">
    <location>
        <begin position="5"/>
        <end position="144"/>
    </location>
</feature>
<proteinExistence type="predicted"/>
<gene>
    <name evidence="3" type="ORF">SAMN06295933_1352</name>
</gene>
<protein>
    <submittedName>
        <fullName evidence="3">Nicotinamidase-related amidase</fullName>
    </submittedName>
</protein>
<accession>A0A1X7CWM2</accession>
<keyword evidence="1" id="KW-0378">Hydrolase</keyword>
<evidence type="ECO:0000259" key="2">
    <source>
        <dbReference type="Pfam" id="PF00857"/>
    </source>
</evidence>
<evidence type="ECO:0000256" key="1">
    <source>
        <dbReference type="ARBA" id="ARBA00022801"/>
    </source>
</evidence>
<keyword evidence="4" id="KW-1185">Reference proteome</keyword>
<dbReference type="AlphaFoldDB" id="A0A1X7CWM2"/>